<dbReference type="PANTHER" id="PTHR32309">
    <property type="entry name" value="TYROSINE-PROTEIN KINASE"/>
    <property type="match status" value="1"/>
</dbReference>
<protein>
    <recommendedName>
        <fullName evidence="2">non-specific protein-tyrosine kinase</fullName>
        <ecNumber evidence="2">2.7.10.2</ecNumber>
    </recommendedName>
</protein>
<proteinExistence type="inferred from homology"/>
<evidence type="ECO:0000256" key="1">
    <source>
        <dbReference type="ARBA" id="ARBA00007316"/>
    </source>
</evidence>
<keyword evidence="5" id="KW-0418">Kinase</keyword>
<name>A0A0Q3WXV3_9BACI</name>
<dbReference type="OrthoDB" id="9794577at2"/>
<dbReference type="InterPro" id="IPR005702">
    <property type="entry name" value="Wzc-like_C"/>
</dbReference>
<dbReference type="InterPro" id="IPR027417">
    <property type="entry name" value="P-loop_NTPase"/>
</dbReference>
<keyword evidence="4" id="KW-0547">Nucleotide-binding</keyword>
<dbReference type="GO" id="GO:0042802">
    <property type="term" value="F:identical protein binding"/>
    <property type="evidence" value="ECO:0007669"/>
    <property type="project" value="UniProtKB-ARBA"/>
</dbReference>
<dbReference type="GO" id="GO:0005886">
    <property type="term" value="C:plasma membrane"/>
    <property type="evidence" value="ECO:0007669"/>
    <property type="project" value="UniProtKB-ARBA"/>
</dbReference>
<dbReference type="NCBIfam" id="TIGR01007">
    <property type="entry name" value="eps_fam"/>
    <property type="match status" value="1"/>
</dbReference>
<organism evidence="10 11">
    <name type="scientific">Heyndrickxia shackletonii</name>
    <dbReference type="NCBI Taxonomy" id="157838"/>
    <lineage>
        <taxon>Bacteria</taxon>
        <taxon>Bacillati</taxon>
        <taxon>Bacillota</taxon>
        <taxon>Bacilli</taxon>
        <taxon>Bacillales</taxon>
        <taxon>Bacillaceae</taxon>
        <taxon>Heyndrickxia</taxon>
    </lineage>
</organism>
<keyword evidence="7" id="KW-0829">Tyrosine-protein kinase</keyword>
<evidence type="ECO:0000313" key="11">
    <source>
        <dbReference type="Proteomes" id="UP000051888"/>
    </source>
</evidence>
<gene>
    <name evidence="10" type="ORF">AN964_11405</name>
</gene>
<dbReference type="PATRIC" id="fig|157838.3.peg.2509"/>
<comment type="catalytic activity">
    <reaction evidence="8">
        <text>L-tyrosyl-[protein] + ATP = O-phospho-L-tyrosyl-[protein] + ADP + H(+)</text>
        <dbReference type="Rhea" id="RHEA:10596"/>
        <dbReference type="Rhea" id="RHEA-COMP:10136"/>
        <dbReference type="Rhea" id="RHEA-COMP:20101"/>
        <dbReference type="ChEBI" id="CHEBI:15378"/>
        <dbReference type="ChEBI" id="CHEBI:30616"/>
        <dbReference type="ChEBI" id="CHEBI:46858"/>
        <dbReference type="ChEBI" id="CHEBI:61978"/>
        <dbReference type="ChEBI" id="CHEBI:456216"/>
        <dbReference type="EC" id="2.7.10.2"/>
    </reaction>
</comment>
<comment type="similarity">
    <text evidence="1">Belongs to the CpsD/CapB family.</text>
</comment>
<dbReference type="Gene3D" id="3.40.50.300">
    <property type="entry name" value="P-loop containing nucleotide triphosphate hydrolases"/>
    <property type="match status" value="1"/>
</dbReference>
<dbReference type="EMBL" id="LJJC01000004">
    <property type="protein sequence ID" value="KQL54044.1"/>
    <property type="molecule type" value="Genomic_DNA"/>
</dbReference>
<reference evidence="10 11" key="1">
    <citation type="submission" date="2015-09" db="EMBL/GenBank/DDBJ databases">
        <title>Genome sequencing project for genomic taxonomy and phylogenomics of Bacillus-like bacteria.</title>
        <authorList>
            <person name="Liu B."/>
            <person name="Wang J."/>
            <person name="Zhu Y."/>
            <person name="Liu G."/>
            <person name="Chen Q."/>
            <person name="Chen Z."/>
            <person name="Lan J."/>
            <person name="Che J."/>
            <person name="Ge C."/>
            <person name="Shi H."/>
            <person name="Pan Z."/>
            <person name="Liu X."/>
        </authorList>
    </citation>
    <scope>NUCLEOTIDE SEQUENCE [LARGE SCALE GENOMIC DNA]</scope>
    <source>
        <strain evidence="10 11">LMG 18435</strain>
    </source>
</reference>
<accession>A0A0Q3WXV3</accession>
<dbReference type="RefSeq" id="WP_055739792.1">
    <property type="nucleotide sequence ID" value="NZ_LJJC01000004.1"/>
</dbReference>
<evidence type="ECO:0000256" key="7">
    <source>
        <dbReference type="ARBA" id="ARBA00023137"/>
    </source>
</evidence>
<evidence type="ECO:0000256" key="2">
    <source>
        <dbReference type="ARBA" id="ARBA00011903"/>
    </source>
</evidence>
<dbReference type="EC" id="2.7.10.2" evidence="2"/>
<evidence type="ECO:0000259" key="9">
    <source>
        <dbReference type="Pfam" id="PF13614"/>
    </source>
</evidence>
<evidence type="ECO:0000256" key="6">
    <source>
        <dbReference type="ARBA" id="ARBA00022840"/>
    </source>
</evidence>
<dbReference type="Proteomes" id="UP000051888">
    <property type="component" value="Unassembled WGS sequence"/>
</dbReference>
<sequence>MRQLLRKHKNIVKDEIKLITYYQPQSYITEQYRLLKNNIQFSSVDKEIKTIVVTSPEPADGKTTTSANLSIVLAQQGKRVILVDSDLRKPSVHYSFNISNLHGLTNVLTREISLENAILKTHIHNLEVLTSGPIPPNPSELLESKAMELLIYQLHSGFDYVVFDTPPILAVSDSQILANKCDGVIMVVSSGKTRKDAALKSKNILLQANARLIGVVMNGIEQKRREDYYQYGP</sequence>
<dbReference type="InterPro" id="IPR050445">
    <property type="entry name" value="Bact_polysacc_biosynth/exp"/>
</dbReference>
<evidence type="ECO:0000256" key="5">
    <source>
        <dbReference type="ARBA" id="ARBA00022777"/>
    </source>
</evidence>
<dbReference type="GO" id="GO:0004715">
    <property type="term" value="F:non-membrane spanning protein tyrosine kinase activity"/>
    <property type="evidence" value="ECO:0007669"/>
    <property type="project" value="UniProtKB-EC"/>
</dbReference>
<dbReference type="FunFam" id="3.40.50.300:FF:000527">
    <property type="entry name" value="Tyrosine-protein kinase etk"/>
    <property type="match status" value="1"/>
</dbReference>
<keyword evidence="3" id="KW-0808">Transferase</keyword>
<evidence type="ECO:0000256" key="3">
    <source>
        <dbReference type="ARBA" id="ARBA00022679"/>
    </source>
</evidence>
<dbReference type="SUPFAM" id="SSF52540">
    <property type="entry name" value="P-loop containing nucleoside triphosphate hydrolases"/>
    <property type="match status" value="1"/>
</dbReference>
<evidence type="ECO:0000313" key="10">
    <source>
        <dbReference type="EMBL" id="KQL54044.1"/>
    </source>
</evidence>
<keyword evidence="6" id="KW-0067">ATP-binding</keyword>
<evidence type="ECO:0000256" key="4">
    <source>
        <dbReference type="ARBA" id="ARBA00022741"/>
    </source>
</evidence>
<comment type="caution">
    <text evidence="10">The sequence shown here is derived from an EMBL/GenBank/DDBJ whole genome shotgun (WGS) entry which is preliminary data.</text>
</comment>
<evidence type="ECO:0000256" key="8">
    <source>
        <dbReference type="ARBA" id="ARBA00051245"/>
    </source>
</evidence>
<dbReference type="GO" id="GO:0005524">
    <property type="term" value="F:ATP binding"/>
    <property type="evidence" value="ECO:0007669"/>
    <property type="project" value="UniProtKB-KW"/>
</dbReference>
<dbReference type="STRING" id="157838.AN964_11405"/>
<keyword evidence="11" id="KW-1185">Reference proteome</keyword>
<dbReference type="CDD" id="cd05387">
    <property type="entry name" value="BY-kinase"/>
    <property type="match status" value="1"/>
</dbReference>
<dbReference type="AlphaFoldDB" id="A0A0Q3WXV3"/>
<dbReference type="Pfam" id="PF13614">
    <property type="entry name" value="AAA_31"/>
    <property type="match status" value="1"/>
</dbReference>
<feature type="domain" description="AAA" evidence="9">
    <location>
        <begin position="50"/>
        <end position="189"/>
    </location>
</feature>
<dbReference type="PANTHER" id="PTHR32309:SF13">
    <property type="entry name" value="FERRIC ENTEROBACTIN TRANSPORT PROTEIN FEPE"/>
    <property type="match status" value="1"/>
</dbReference>
<dbReference type="InterPro" id="IPR025669">
    <property type="entry name" value="AAA_dom"/>
</dbReference>